<accession>A0ABT6MXB8</accession>
<name>A0ABT6MXB8_9SPHN</name>
<feature type="signal peptide" evidence="3">
    <location>
        <begin position="1"/>
        <end position="28"/>
    </location>
</feature>
<sequence>MRKTRFYPKPSLSMALVLGLAAASPAFTQTAPAATASAAPGYVLPETETWELQGPGGYPYQIFVSKPEGKAPDGGWPVLYVLDGNAMFAGFAETRRIQSMDDRSEVAKSIIVGIGYKTDKPYDEHRLFDFTSGPAPQPWRVAFSKVPAGGWELFLDFLTGKLRAEVNRRYGINPDRQALFGHSLGGLFAVHTLFTRPDAFHAIIAASPSLFWHDQEMQKEEHDFVARLQSGKIPQVSRLMVVCGELEETSLERDDAVAFAKRMELLSGYGLRTKSEVYMGEGHITVPSRSVTSTLRYAFAWP</sequence>
<feature type="chain" id="PRO_5045880028" evidence="3">
    <location>
        <begin position="29"/>
        <end position="302"/>
    </location>
</feature>
<dbReference type="GO" id="GO:0016787">
    <property type="term" value="F:hydrolase activity"/>
    <property type="evidence" value="ECO:0007669"/>
    <property type="project" value="UniProtKB-KW"/>
</dbReference>
<proteinExistence type="inferred from homology"/>
<evidence type="ECO:0000313" key="5">
    <source>
        <dbReference type="Proteomes" id="UP001160625"/>
    </source>
</evidence>
<protein>
    <submittedName>
        <fullName evidence="4">Alpha/beta hydrolase-fold protein</fullName>
    </submittedName>
</protein>
<dbReference type="Gene3D" id="3.40.50.1820">
    <property type="entry name" value="alpha/beta hydrolase"/>
    <property type="match status" value="1"/>
</dbReference>
<reference evidence="4" key="1">
    <citation type="submission" date="2023-04" db="EMBL/GenBank/DDBJ databases">
        <title>Sphingomonas sp. MAHUQ-71 isolated from rice field.</title>
        <authorList>
            <person name="Huq M.A."/>
        </authorList>
    </citation>
    <scope>NUCLEOTIDE SEQUENCE</scope>
    <source>
        <strain evidence="4">MAHUQ-71</strain>
    </source>
</reference>
<dbReference type="Pfam" id="PF00756">
    <property type="entry name" value="Esterase"/>
    <property type="match status" value="1"/>
</dbReference>
<dbReference type="RefSeq" id="WP_281043037.1">
    <property type="nucleotide sequence ID" value="NZ_JARYGZ010000001.1"/>
</dbReference>
<dbReference type="InterPro" id="IPR029058">
    <property type="entry name" value="AB_hydrolase_fold"/>
</dbReference>
<comment type="caution">
    <text evidence="4">The sequence shown here is derived from an EMBL/GenBank/DDBJ whole genome shotgun (WGS) entry which is preliminary data.</text>
</comment>
<organism evidence="4 5">
    <name type="scientific">Sphingomonas oryzagri</name>
    <dbReference type="NCBI Taxonomy" id="3042314"/>
    <lineage>
        <taxon>Bacteria</taxon>
        <taxon>Pseudomonadati</taxon>
        <taxon>Pseudomonadota</taxon>
        <taxon>Alphaproteobacteria</taxon>
        <taxon>Sphingomonadales</taxon>
        <taxon>Sphingomonadaceae</taxon>
        <taxon>Sphingomonas</taxon>
    </lineage>
</organism>
<dbReference type="InterPro" id="IPR052558">
    <property type="entry name" value="Siderophore_Hydrolase_D"/>
</dbReference>
<dbReference type="PANTHER" id="PTHR40841:SF2">
    <property type="entry name" value="SIDEROPHORE-DEGRADING ESTERASE (EUROFUNG)"/>
    <property type="match status" value="1"/>
</dbReference>
<gene>
    <name evidence="4" type="ORF">QGN17_03030</name>
</gene>
<evidence type="ECO:0000256" key="3">
    <source>
        <dbReference type="SAM" id="SignalP"/>
    </source>
</evidence>
<dbReference type="PANTHER" id="PTHR40841">
    <property type="entry name" value="SIDEROPHORE TRIACETYLFUSARININE C ESTERASE"/>
    <property type="match status" value="1"/>
</dbReference>
<keyword evidence="5" id="KW-1185">Reference proteome</keyword>
<keyword evidence="3" id="KW-0732">Signal</keyword>
<evidence type="ECO:0000256" key="2">
    <source>
        <dbReference type="ARBA" id="ARBA00022801"/>
    </source>
</evidence>
<dbReference type="InterPro" id="IPR000801">
    <property type="entry name" value="Esterase-like"/>
</dbReference>
<comment type="similarity">
    <text evidence="1">Belongs to the esterase D family.</text>
</comment>
<keyword evidence="2 4" id="KW-0378">Hydrolase</keyword>
<dbReference type="EMBL" id="JARYGZ010000001">
    <property type="protein sequence ID" value="MDH7637695.1"/>
    <property type="molecule type" value="Genomic_DNA"/>
</dbReference>
<evidence type="ECO:0000256" key="1">
    <source>
        <dbReference type="ARBA" id="ARBA00005622"/>
    </source>
</evidence>
<dbReference type="SUPFAM" id="SSF53474">
    <property type="entry name" value="alpha/beta-Hydrolases"/>
    <property type="match status" value="1"/>
</dbReference>
<evidence type="ECO:0000313" key="4">
    <source>
        <dbReference type="EMBL" id="MDH7637695.1"/>
    </source>
</evidence>
<dbReference type="Proteomes" id="UP001160625">
    <property type="component" value="Unassembled WGS sequence"/>
</dbReference>